<dbReference type="Pfam" id="PF14106">
    <property type="entry name" value="DUF4279"/>
    <property type="match status" value="1"/>
</dbReference>
<organism evidence="1 2">
    <name type="scientific">Uliginosibacterium paludis</name>
    <dbReference type="NCBI Taxonomy" id="1615952"/>
    <lineage>
        <taxon>Bacteria</taxon>
        <taxon>Pseudomonadati</taxon>
        <taxon>Pseudomonadota</taxon>
        <taxon>Betaproteobacteria</taxon>
        <taxon>Rhodocyclales</taxon>
        <taxon>Zoogloeaceae</taxon>
        <taxon>Uliginosibacterium</taxon>
    </lineage>
</organism>
<keyword evidence="2" id="KW-1185">Reference proteome</keyword>
<name>A0ABV2CUF6_9RHOO</name>
<accession>A0ABV2CUF6</accession>
<gene>
    <name evidence="1" type="ORF">ABVT11_17005</name>
</gene>
<proteinExistence type="predicted"/>
<protein>
    <submittedName>
        <fullName evidence="1">DUF4279 domain-containing protein</fullName>
    </submittedName>
</protein>
<evidence type="ECO:0000313" key="2">
    <source>
        <dbReference type="Proteomes" id="UP001548590"/>
    </source>
</evidence>
<evidence type="ECO:0000313" key="1">
    <source>
        <dbReference type="EMBL" id="MET1491541.1"/>
    </source>
</evidence>
<reference evidence="1 2" key="1">
    <citation type="submission" date="2024-07" db="EMBL/GenBank/DDBJ databases">
        <title>Uliginosibacterium paludis KCTC:42655.</title>
        <authorList>
            <person name="Kim M.K."/>
        </authorList>
    </citation>
    <scope>NUCLEOTIDE SEQUENCE [LARGE SCALE GENOMIC DNA]</scope>
    <source>
        <strain evidence="1 2">KCTC 42655</strain>
    </source>
</reference>
<sequence length="124" mass="13616">MGDDLDPDEVSALLQGEATKAHRKGQLIVGSKSTHVANSGVWRLIANESAPENTDTQVDFLLSQLTTNLEIWRDLASRFKIDLFCGWFMKEGNEGVSVSPQTLKALGERGIELAIDIYGPEKDV</sequence>
<dbReference type="EMBL" id="JBEWLZ010000013">
    <property type="protein sequence ID" value="MET1491541.1"/>
    <property type="molecule type" value="Genomic_DNA"/>
</dbReference>
<dbReference type="InterPro" id="IPR025459">
    <property type="entry name" value="DUF4279"/>
</dbReference>
<dbReference type="Proteomes" id="UP001548590">
    <property type="component" value="Unassembled WGS sequence"/>
</dbReference>
<comment type="caution">
    <text evidence="1">The sequence shown here is derived from an EMBL/GenBank/DDBJ whole genome shotgun (WGS) entry which is preliminary data.</text>
</comment>
<dbReference type="RefSeq" id="WP_345929596.1">
    <property type="nucleotide sequence ID" value="NZ_JBDIVF010000010.1"/>
</dbReference>